<dbReference type="EMBL" id="GL377570">
    <property type="protein sequence ID" value="EFJ34108.1"/>
    <property type="molecule type" value="Genomic_DNA"/>
</dbReference>
<dbReference type="Proteomes" id="UP000001514">
    <property type="component" value="Unassembled WGS sequence"/>
</dbReference>
<evidence type="ECO:0000313" key="3">
    <source>
        <dbReference type="Proteomes" id="UP000001514"/>
    </source>
</evidence>
<dbReference type="AlphaFoldDB" id="D8R2Q1"/>
<dbReference type="InterPro" id="IPR001480">
    <property type="entry name" value="Bulb-type_lectin_dom"/>
</dbReference>
<dbReference type="InterPro" id="IPR036426">
    <property type="entry name" value="Bulb-type_lectin_dom_sf"/>
</dbReference>
<dbReference type="KEGG" id="smo:SELMODRAFT_29131"/>
<evidence type="ECO:0000259" key="1">
    <source>
        <dbReference type="PROSITE" id="PS50927"/>
    </source>
</evidence>
<proteinExistence type="predicted"/>
<keyword evidence="3" id="KW-1185">Reference proteome</keyword>
<name>D8R2Q1_SELML</name>
<dbReference type="HOGENOM" id="CLU_164480_1_0_1"/>
<feature type="non-terminal residue" evidence="2">
    <location>
        <position position="92"/>
    </location>
</feature>
<gene>
    <name evidence="2" type="ORF">SELMODRAFT_29131</name>
</gene>
<reference evidence="2 3" key="1">
    <citation type="journal article" date="2011" name="Science">
        <title>The Selaginella genome identifies genetic changes associated with the evolution of vascular plants.</title>
        <authorList>
            <person name="Banks J.A."/>
            <person name="Nishiyama T."/>
            <person name="Hasebe M."/>
            <person name="Bowman J.L."/>
            <person name="Gribskov M."/>
            <person name="dePamphilis C."/>
            <person name="Albert V.A."/>
            <person name="Aono N."/>
            <person name="Aoyama T."/>
            <person name="Ambrose B.A."/>
            <person name="Ashton N.W."/>
            <person name="Axtell M.J."/>
            <person name="Barker E."/>
            <person name="Barker M.S."/>
            <person name="Bennetzen J.L."/>
            <person name="Bonawitz N.D."/>
            <person name="Chapple C."/>
            <person name="Cheng C."/>
            <person name="Correa L.G."/>
            <person name="Dacre M."/>
            <person name="DeBarry J."/>
            <person name="Dreyer I."/>
            <person name="Elias M."/>
            <person name="Engstrom E.M."/>
            <person name="Estelle M."/>
            <person name="Feng L."/>
            <person name="Finet C."/>
            <person name="Floyd S.K."/>
            <person name="Frommer W.B."/>
            <person name="Fujita T."/>
            <person name="Gramzow L."/>
            <person name="Gutensohn M."/>
            <person name="Harholt J."/>
            <person name="Hattori M."/>
            <person name="Heyl A."/>
            <person name="Hirai T."/>
            <person name="Hiwatashi Y."/>
            <person name="Ishikawa M."/>
            <person name="Iwata M."/>
            <person name="Karol K.G."/>
            <person name="Koehler B."/>
            <person name="Kolukisaoglu U."/>
            <person name="Kubo M."/>
            <person name="Kurata T."/>
            <person name="Lalonde S."/>
            <person name="Li K."/>
            <person name="Li Y."/>
            <person name="Litt A."/>
            <person name="Lyons E."/>
            <person name="Manning G."/>
            <person name="Maruyama T."/>
            <person name="Michael T.P."/>
            <person name="Mikami K."/>
            <person name="Miyazaki S."/>
            <person name="Morinaga S."/>
            <person name="Murata T."/>
            <person name="Mueller-Roeber B."/>
            <person name="Nelson D.R."/>
            <person name="Obara M."/>
            <person name="Oguri Y."/>
            <person name="Olmstead R.G."/>
            <person name="Onodera N."/>
            <person name="Petersen B.L."/>
            <person name="Pils B."/>
            <person name="Prigge M."/>
            <person name="Rensing S.A."/>
            <person name="Riano-Pachon D.M."/>
            <person name="Roberts A.W."/>
            <person name="Sato Y."/>
            <person name="Scheller H.V."/>
            <person name="Schulz B."/>
            <person name="Schulz C."/>
            <person name="Shakirov E.V."/>
            <person name="Shibagaki N."/>
            <person name="Shinohara N."/>
            <person name="Shippen D.E."/>
            <person name="Soerensen I."/>
            <person name="Sotooka R."/>
            <person name="Sugimoto N."/>
            <person name="Sugita M."/>
            <person name="Sumikawa N."/>
            <person name="Tanurdzic M."/>
            <person name="Theissen G."/>
            <person name="Ulvskov P."/>
            <person name="Wakazuki S."/>
            <person name="Weng J.K."/>
            <person name="Willats W.W."/>
            <person name="Wipf D."/>
            <person name="Wolf P.G."/>
            <person name="Yang L."/>
            <person name="Zimmer A.D."/>
            <person name="Zhu Q."/>
            <person name="Mitros T."/>
            <person name="Hellsten U."/>
            <person name="Loque D."/>
            <person name="Otillar R."/>
            <person name="Salamov A."/>
            <person name="Schmutz J."/>
            <person name="Shapiro H."/>
            <person name="Lindquist E."/>
            <person name="Lucas S."/>
            <person name="Rokhsar D."/>
            <person name="Grigoriev I.V."/>
        </authorList>
    </citation>
    <scope>NUCLEOTIDE SEQUENCE [LARGE SCALE GENOMIC DNA]</scope>
</reference>
<organism evidence="3">
    <name type="scientific">Selaginella moellendorffii</name>
    <name type="common">Spikemoss</name>
    <dbReference type="NCBI Taxonomy" id="88036"/>
    <lineage>
        <taxon>Eukaryota</taxon>
        <taxon>Viridiplantae</taxon>
        <taxon>Streptophyta</taxon>
        <taxon>Embryophyta</taxon>
        <taxon>Tracheophyta</taxon>
        <taxon>Lycopodiopsida</taxon>
        <taxon>Selaginellales</taxon>
        <taxon>Selaginellaceae</taxon>
        <taxon>Selaginella</taxon>
    </lineage>
</organism>
<accession>D8R2Q1</accession>
<dbReference type="SUPFAM" id="SSF51110">
    <property type="entry name" value="alpha-D-mannose-specific plant lectins"/>
    <property type="match status" value="1"/>
</dbReference>
<evidence type="ECO:0000313" key="2">
    <source>
        <dbReference type="EMBL" id="EFJ34108.1"/>
    </source>
</evidence>
<sequence>LYAGNFLISPNGEYILYMQLNCVLILFKGPITIWKTETNNKGEGCLLRLQTDGNLVIYDNKSIVIWTNSIYWKNIWKVMALCVSNSGHIILY</sequence>
<feature type="non-terminal residue" evidence="2">
    <location>
        <position position="1"/>
    </location>
</feature>
<dbReference type="Gramene" id="EFJ34108">
    <property type="protein sequence ID" value="EFJ34108"/>
    <property type="gene ID" value="SELMODRAFT_29131"/>
</dbReference>
<feature type="domain" description="Bulb-type lectin" evidence="1">
    <location>
        <begin position="1"/>
        <end position="92"/>
    </location>
</feature>
<dbReference type="PROSITE" id="PS50927">
    <property type="entry name" value="BULB_LECTIN"/>
    <property type="match status" value="1"/>
</dbReference>
<protein>
    <recommendedName>
        <fullName evidence="1">Bulb-type lectin domain-containing protein</fullName>
    </recommendedName>
</protein>
<dbReference type="InParanoid" id="D8R2Q1"/>
<dbReference type="Gene3D" id="2.90.10.10">
    <property type="entry name" value="Bulb-type lectin domain"/>
    <property type="match status" value="1"/>
</dbReference>